<organism evidence="4 5">
    <name type="scientific">Streptomyces genisteinicus</name>
    <dbReference type="NCBI Taxonomy" id="2768068"/>
    <lineage>
        <taxon>Bacteria</taxon>
        <taxon>Bacillati</taxon>
        <taxon>Actinomycetota</taxon>
        <taxon>Actinomycetes</taxon>
        <taxon>Kitasatosporales</taxon>
        <taxon>Streptomycetaceae</taxon>
        <taxon>Streptomyces</taxon>
    </lineage>
</organism>
<dbReference type="InterPro" id="IPR013559">
    <property type="entry name" value="YheO"/>
</dbReference>
<dbReference type="Pfam" id="PF08348">
    <property type="entry name" value="PAS_6"/>
    <property type="match status" value="1"/>
</dbReference>
<protein>
    <submittedName>
        <fullName evidence="4">PAS domain-containing protein</fullName>
    </submittedName>
</protein>
<evidence type="ECO:0000256" key="1">
    <source>
        <dbReference type="SAM" id="MobiDB-lite"/>
    </source>
</evidence>
<dbReference type="PANTHER" id="PTHR35568">
    <property type="entry name" value="TRANSCRIPTIONAL REGULATOR DAUR"/>
    <property type="match status" value="1"/>
</dbReference>
<evidence type="ECO:0000259" key="2">
    <source>
        <dbReference type="Pfam" id="PF08348"/>
    </source>
</evidence>
<dbReference type="EMBL" id="CP060825">
    <property type="protein sequence ID" value="QNP67020.1"/>
    <property type="molecule type" value="Genomic_DNA"/>
</dbReference>
<sequence length="253" mass="27106">MTHPADRSDGAPAHGPVATGHGDVDRASEAGCPEAEAGGAPDGEGRVVGDEHLVREAERIAVAVGRMFPGLCEVVLHDLRRPDHAVRVIENNLSGRQVGDPATELGLARIADPDYPDVVQNYGNRFPDGRPAKSTSIGIKNAEGRYVAALCLNLDVSTLSPLALTLAQLVATEAGYGGEPLETLRDRTGRELRAAIDAFAAERSSTPRALGRDHKRELVRRLHHEGFFESRGSAQLIADHLGISRATVYNYTR</sequence>
<dbReference type="InterPro" id="IPR039445">
    <property type="entry name" value="DauR-like_HTH"/>
</dbReference>
<evidence type="ECO:0000313" key="5">
    <source>
        <dbReference type="Proteomes" id="UP000516230"/>
    </source>
</evidence>
<dbReference type="Pfam" id="PF13309">
    <property type="entry name" value="HTH_22"/>
    <property type="match status" value="1"/>
</dbReference>
<dbReference type="RefSeq" id="WP_187744073.1">
    <property type="nucleotide sequence ID" value="NZ_CP060825.1"/>
</dbReference>
<keyword evidence="5" id="KW-1185">Reference proteome</keyword>
<name>A0A7H0I2K4_9ACTN</name>
<accession>A0A7H0I2K4</accession>
<reference evidence="4 5" key="1">
    <citation type="submission" date="2020-08" db="EMBL/GenBank/DDBJ databases">
        <title>A novel species.</title>
        <authorList>
            <person name="Gao J."/>
        </authorList>
    </citation>
    <scope>NUCLEOTIDE SEQUENCE [LARGE SCALE GENOMIC DNA]</scope>
    <source>
        <strain evidence="4 5">CRPJ-33</strain>
    </source>
</reference>
<evidence type="ECO:0000259" key="3">
    <source>
        <dbReference type="Pfam" id="PF13309"/>
    </source>
</evidence>
<feature type="domain" description="Transcriptional regulator DauR-like HTH" evidence="3">
    <location>
        <begin position="192"/>
        <end position="251"/>
    </location>
</feature>
<evidence type="ECO:0000313" key="4">
    <source>
        <dbReference type="EMBL" id="QNP67020.1"/>
    </source>
</evidence>
<dbReference type="InterPro" id="IPR039446">
    <property type="entry name" value="DauR-like"/>
</dbReference>
<feature type="compositionally biased region" description="Low complexity" evidence="1">
    <location>
        <begin position="29"/>
        <end position="39"/>
    </location>
</feature>
<feature type="region of interest" description="Disordered" evidence="1">
    <location>
        <begin position="1"/>
        <end position="47"/>
    </location>
</feature>
<feature type="domain" description="YheO-like" evidence="2">
    <location>
        <begin position="57"/>
        <end position="160"/>
    </location>
</feature>
<gene>
    <name evidence="4" type="ORF">IAG43_31705</name>
</gene>
<dbReference type="AlphaFoldDB" id="A0A7H0I2K4"/>
<dbReference type="Proteomes" id="UP000516230">
    <property type="component" value="Chromosome"/>
</dbReference>
<dbReference type="KEGG" id="sgj:IAG43_31705"/>
<dbReference type="PANTHER" id="PTHR35568:SF1">
    <property type="entry name" value="TRANSCRIPTIONAL REGULATOR DAUR"/>
    <property type="match status" value="1"/>
</dbReference>
<proteinExistence type="predicted"/>